<protein>
    <submittedName>
        <fullName evidence="2">Uncharacterized protein</fullName>
    </submittedName>
</protein>
<organism evidence="2 3">
    <name type="scientific">Halorientalis regularis</name>
    <dbReference type="NCBI Taxonomy" id="660518"/>
    <lineage>
        <taxon>Archaea</taxon>
        <taxon>Methanobacteriati</taxon>
        <taxon>Methanobacteriota</taxon>
        <taxon>Stenosarchaea group</taxon>
        <taxon>Halobacteria</taxon>
        <taxon>Halobacteriales</taxon>
        <taxon>Haloarculaceae</taxon>
        <taxon>Halorientalis</taxon>
    </lineage>
</organism>
<evidence type="ECO:0000256" key="1">
    <source>
        <dbReference type="SAM" id="Phobius"/>
    </source>
</evidence>
<accession>A0A1G7TYP1</accession>
<keyword evidence="3" id="KW-1185">Reference proteome</keyword>
<keyword evidence="1" id="KW-0472">Membrane</keyword>
<name>A0A1G7TYP1_9EURY</name>
<gene>
    <name evidence="2" type="ORF">SAMN05216218_1327</name>
</gene>
<dbReference type="STRING" id="660518.SAMN05216218_1327"/>
<dbReference type="RefSeq" id="WP_092695698.1">
    <property type="nucleotide sequence ID" value="NZ_FNBK01000032.1"/>
</dbReference>
<dbReference type="InterPro" id="IPR055693">
    <property type="entry name" value="DUF7269"/>
</dbReference>
<dbReference type="Proteomes" id="UP000199076">
    <property type="component" value="Unassembled WGS sequence"/>
</dbReference>
<feature type="transmembrane region" description="Helical" evidence="1">
    <location>
        <begin position="32"/>
        <end position="52"/>
    </location>
</feature>
<dbReference type="EMBL" id="FNBK01000032">
    <property type="protein sequence ID" value="SDG39869.1"/>
    <property type="molecule type" value="Genomic_DNA"/>
</dbReference>
<evidence type="ECO:0000313" key="3">
    <source>
        <dbReference type="Proteomes" id="UP000199076"/>
    </source>
</evidence>
<dbReference type="Pfam" id="PF23933">
    <property type="entry name" value="DUF7269"/>
    <property type="match status" value="1"/>
</dbReference>
<keyword evidence="1" id="KW-1133">Transmembrane helix</keyword>
<proteinExistence type="predicted"/>
<keyword evidence="1" id="KW-0812">Transmembrane</keyword>
<reference evidence="3" key="1">
    <citation type="submission" date="2016-10" db="EMBL/GenBank/DDBJ databases">
        <authorList>
            <person name="Varghese N."/>
            <person name="Submissions S."/>
        </authorList>
    </citation>
    <scope>NUCLEOTIDE SEQUENCE [LARGE SCALE GENOMIC DNA]</scope>
    <source>
        <strain evidence="3">IBRC-M 10760</strain>
    </source>
</reference>
<evidence type="ECO:0000313" key="2">
    <source>
        <dbReference type="EMBL" id="SDG39869.1"/>
    </source>
</evidence>
<dbReference type="AlphaFoldDB" id="A0A1G7TYP1"/>
<sequence>MRRVLLAVGFASTAAGAVLVFTPLSVGGSGLAVVVLVGSALLAGGIGGLAALDRSSTTVADGSLPNPGDRGRPVPGDGIDRQLAALSTRDGDDQARLRARIETVAVSVLADRLDCSRVEARERLTAGDWTDDDAALAFFEERPPSRRDRVRTVLRGEPTFSRRARAALAALREVAA</sequence>
<dbReference type="OrthoDB" id="307812at2157"/>